<evidence type="ECO:0000256" key="1">
    <source>
        <dbReference type="ARBA" id="ARBA00009995"/>
    </source>
</evidence>
<reference evidence="3 5" key="1">
    <citation type="journal article" date="2011" name="Nature">
        <title>The Medicago genome provides insight into the evolution of rhizobial symbioses.</title>
        <authorList>
            <person name="Young N.D."/>
            <person name="Debelle F."/>
            <person name="Oldroyd G.E."/>
            <person name="Geurts R."/>
            <person name="Cannon S.B."/>
            <person name="Udvardi M.K."/>
            <person name="Benedito V.A."/>
            <person name="Mayer K.F."/>
            <person name="Gouzy J."/>
            <person name="Schoof H."/>
            <person name="Van de Peer Y."/>
            <person name="Proost S."/>
            <person name="Cook D.R."/>
            <person name="Meyers B.C."/>
            <person name="Spannagl M."/>
            <person name="Cheung F."/>
            <person name="De Mita S."/>
            <person name="Krishnakumar V."/>
            <person name="Gundlach H."/>
            <person name="Zhou S."/>
            <person name="Mudge J."/>
            <person name="Bharti A.K."/>
            <person name="Murray J.D."/>
            <person name="Naoumkina M.A."/>
            <person name="Rosen B."/>
            <person name="Silverstein K.A."/>
            <person name="Tang H."/>
            <person name="Rombauts S."/>
            <person name="Zhao P.X."/>
            <person name="Zhou P."/>
            <person name="Barbe V."/>
            <person name="Bardou P."/>
            <person name="Bechner M."/>
            <person name="Bellec A."/>
            <person name="Berger A."/>
            <person name="Berges H."/>
            <person name="Bidwell S."/>
            <person name="Bisseling T."/>
            <person name="Choisne N."/>
            <person name="Couloux A."/>
            <person name="Denny R."/>
            <person name="Deshpande S."/>
            <person name="Dai X."/>
            <person name="Doyle J.J."/>
            <person name="Dudez A.M."/>
            <person name="Farmer A.D."/>
            <person name="Fouteau S."/>
            <person name="Franken C."/>
            <person name="Gibelin C."/>
            <person name="Gish J."/>
            <person name="Goldstein S."/>
            <person name="Gonzalez A.J."/>
            <person name="Green P.J."/>
            <person name="Hallab A."/>
            <person name="Hartog M."/>
            <person name="Hua A."/>
            <person name="Humphray S.J."/>
            <person name="Jeong D.H."/>
            <person name="Jing Y."/>
            <person name="Jocker A."/>
            <person name="Kenton S.M."/>
            <person name="Kim D.J."/>
            <person name="Klee K."/>
            <person name="Lai H."/>
            <person name="Lang C."/>
            <person name="Lin S."/>
            <person name="Macmil S.L."/>
            <person name="Magdelenat G."/>
            <person name="Matthews L."/>
            <person name="McCorrison J."/>
            <person name="Monaghan E.L."/>
            <person name="Mun J.H."/>
            <person name="Najar F.Z."/>
            <person name="Nicholson C."/>
            <person name="Noirot C."/>
            <person name="O'Bleness M."/>
            <person name="Paule C.R."/>
            <person name="Poulain J."/>
            <person name="Prion F."/>
            <person name="Qin B."/>
            <person name="Qu C."/>
            <person name="Retzel E.F."/>
            <person name="Riddle C."/>
            <person name="Sallet E."/>
            <person name="Samain S."/>
            <person name="Samson N."/>
            <person name="Sanders I."/>
            <person name="Saurat O."/>
            <person name="Scarpelli C."/>
            <person name="Schiex T."/>
            <person name="Segurens B."/>
            <person name="Severin A.J."/>
            <person name="Sherrier D.J."/>
            <person name="Shi R."/>
            <person name="Sims S."/>
            <person name="Singer S.R."/>
            <person name="Sinharoy S."/>
            <person name="Sterck L."/>
            <person name="Viollet A."/>
            <person name="Wang B.B."/>
            <person name="Wang K."/>
            <person name="Wang M."/>
            <person name="Wang X."/>
            <person name="Warfsmann J."/>
            <person name="Weissenbach J."/>
            <person name="White D.D."/>
            <person name="White J.D."/>
            <person name="Wiley G.B."/>
            <person name="Wincker P."/>
            <person name="Xing Y."/>
            <person name="Yang L."/>
            <person name="Yao Z."/>
            <person name="Ying F."/>
            <person name="Zhai J."/>
            <person name="Zhou L."/>
            <person name="Zuber A."/>
            <person name="Denarie J."/>
            <person name="Dixon R.A."/>
            <person name="May G.D."/>
            <person name="Schwartz D.C."/>
            <person name="Rogers J."/>
            <person name="Quetier F."/>
            <person name="Town C.D."/>
            <person name="Roe B.A."/>
        </authorList>
    </citation>
    <scope>NUCLEOTIDE SEQUENCE [LARGE SCALE GENOMIC DNA]</scope>
    <source>
        <strain evidence="3">A17</strain>
        <strain evidence="4 5">cv. Jemalong A17</strain>
    </source>
</reference>
<dbReference type="EMBL" id="CM001223">
    <property type="protein sequence ID" value="AES82489.1"/>
    <property type="molecule type" value="Genomic_DNA"/>
</dbReference>
<dbReference type="PaxDb" id="3880-AES82489"/>
<dbReference type="SUPFAM" id="SSF53756">
    <property type="entry name" value="UDP-Glycosyltransferase/glycogen phosphorylase"/>
    <property type="match status" value="1"/>
</dbReference>
<accession>G7KYM1</accession>
<dbReference type="AlphaFoldDB" id="G7KYM1"/>
<dbReference type="EnsemblPlants" id="AES82489">
    <property type="protein sequence ID" value="AES82489"/>
    <property type="gene ID" value="MTR_7g113320"/>
</dbReference>
<dbReference type="eggNOG" id="KOG1192">
    <property type="taxonomic scope" value="Eukaryota"/>
</dbReference>
<dbReference type="OMA" id="VEEWHSN"/>
<evidence type="ECO:0000256" key="2">
    <source>
        <dbReference type="ARBA" id="ARBA00022676"/>
    </source>
</evidence>
<reference evidence="4" key="3">
    <citation type="submission" date="2015-04" db="UniProtKB">
        <authorList>
            <consortium name="EnsemblPlants"/>
        </authorList>
    </citation>
    <scope>IDENTIFICATION</scope>
    <source>
        <strain evidence="4">cv. Jemalong A17</strain>
    </source>
</reference>
<keyword evidence="2" id="KW-0328">Glycosyltransferase</keyword>
<evidence type="ECO:0000313" key="5">
    <source>
        <dbReference type="Proteomes" id="UP000002051"/>
    </source>
</evidence>
<dbReference type="PANTHER" id="PTHR48047">
    <property type="entry name" value="GLYCOSYLTRANSFERASE"/>
    <property type="match status" value="1"/>
</dbReference>
<proteinExistence type="inferred from homology"/>
<reference evidence="3 5" key="2">
    <citation type="journal article" date="2014" name="BMC Genomics">
        <title>An improved genome release (version Mt4.0) for the model legume Medicago truncatula.</title>
        <authorList>
            <person name="Tang H."/>
            <person name="Krishnakumar V."/>
            <person name="Bidwell S."/>
            <person name="Rosen B."/>
            <person name="Chan A."/>
            <person name="Zhou S."/>
            <person name="Gentzbittel L."/>
            <person name="Childs K.L."/>
            <person name="Yandell M."/>
            <person name="Gundlach H."/>
            <person name="Mayer K.F."/>
            <person name="Schwartz D.C."/>
            <person name="Town C.D."/>
        </authorList>
    </citation>
    <scope>GENOME REANNOTATION</scope>
    <source>
        <strain evidence="4 5">cv. Jemalong A17</strain>
    </source>
</reference>
<name>G7KYM1_MEDTR</name>
<comment type="similarity">
    <text evidence="1">Belongs to the UDP-glycosyltransferase family.</text>
</comment>
<dbReference type="GO" id="GO:0016757">
    <property type="term" value="F:glycosyltransferase activity"/>
    <property type="evidence" value="ECO:0007669"/>
    <property type="project" value="UniProtKB-KW"/>
</dbReference>
<gene>
    <name evidence="3" type="ordered locus">MTR_7g113320</name>
</gene>
<keyword evidence="5" id="KW-1185">Reference proteome</keyword>
<dbReference type="STRING" id="3880.G7KYM1"/>
<keyword evidence="3" id="KW-0808">Transferase</keyword>
<dbReference type="PANTHER" id="PTHR48047:SF182">
    <property type="entry name" value="GLYCOSYLTRANSFERASE"/>
    <property type="match status" value="1"/>
</dbReference>
<dbReference type="Proteomes" id="UP000002051">
    <property type="component" value="Unassembled WGS sequence"/>
</dbReference>
<dbReference type="CAZy" id="GT1">
    <property type="family name" value="Glycosyltransferase Family 1"/>
</dbReference>
<dbReference type="Gene3D" id="3.40.50.2000">
    <property type="entry name" value="Glycogen Phosphorylase B"/>
    <property type="match status" value="1"/>
</dbReference>
<organism evidence="3 5">
    <name type="scientific">Medicago truncatula</name>
    <name type="common">Barrel medic</name>
    <name type="synonym">Medicago tribuloides</name>
    <dbReference type="NCBI Taxonomy" id="3880"/>
    <lineage>
        <taxon>Eukaryota</taxon>
        <taxon>Viridiplantae</taxon>
        <taxon>Streptophyta</taxon>
        <taxon>Embryophyta</taxon>
        <taxon>Tracheophyta</taxon>
        <taxon>Spermatophyta</taxon>
        <taxon>Magnoliopsida</taxon>
        <taxon>eudicotyledons</taxon>
        <taxon>Gunneridae</taxon>
        <taxon>Pentapetalae</taxon>
        <taxon>rosids</taxon>
        <taxon>fabids</taxon>
        <taxon>Fabales</taxon>
        <taxon>Fabaceae</taxon>
        <taxon>Papilionoideae</taxon>
        <taxon>50 kb inversion clade</taxon>
        <taxon>NPAAA clade</taxon>
        <taxon>Hologalegina</taxon>
        <taxon>IRL clade</taxon>
        <taxon>Trifolieae</taxon>
        <taxon>Medicago</taxon>
    </lineage>
</organism>
<protein>
    <submittedName>
        <fullName evidence="3">UDP-glucosyl transferase 73C1, putative</fullName>
    </submittedName>
</protein>
<evidence type="ECO:0000313" key="3">
    <source>
        <dbReference type="EMBL" id="AES82489.1"/>
    </source>
</evidence>
<evidence type="ECO:0000313" key="4">
    <source>
        <dbReference type="EnsemblPlants" id="AES82489"/>
    </source>
</evidence>
<sequence>MLQGSTWSLINMDTLPTPKYQPLFFAACNMLKEPLENWLLELEKLPSCIVSDICLPWTSNVASKFDIPRVVFHAISCFTLLCSHNISFFKVHEKVDSMLTPFVVPDLPDTIEFTKAQLPEVMKQDSKAWKEAIDQFKESKLSAQGILVNTFRGNCFRIVQVLKIGVRIGVEAVVDPMEIFKGEKVLVKKAIEKLMVNGVEGEAELKYNI</sequence>
<dbReference type="HOGENOM" id="CLU_1317178_0_0_1"/>